<dbReference type="eggNOG" id="ENOG5030D24">
    <property type="taxonomic scope" value="Bacteria"/>
</dbReference>
<feature type="transmembrane region" description="Helical" evidence="1">
    <location>
        <begin position="38"/>
        <end position="60"/>
    </location>
</feature>
<dbReference type="AlphaFoldDB" id="A0A0H3CVP1"/>
<dbReference type="RefSeq" id="WP_013222800.1">
    <property type="nucleotide sequence ID" value="NC_014318.1"/>
</dbReference>
<dbReference type="KEGG" id="amd:AMED_0888"/>
<organism evidence="2 3">
    <name type="scientific">Amycolatopsis mediterranei (strain U-32)</name>
    <dbReference type="NCBI Taxonomy" id="749927"/>
    <lineage>
        <taxon>Bacteria</taxon>
        <taxon>Bacillati</taxon>
        <taxon>Actinomycetota</taxon>
        <taxon>Actinomycetes</taxon>
        <taxon>Pseudonocardiales</taxon>
        <taxon>Pseudonocardiaceae</taxon>
        <taxon>Amycolatopsis</taxon>
    </lineage>
</organism>
<evidence type="ECO:0000313" key="3">
    <source>
        <dbReference type="Proteomes" id="UP000000328"/>
    </source>
</evidence>
<gene>
    <name evidence="2" type="ordered locus">AMED_0888</name>
</gene>
<dbReference type="PATRIC" id="fig|749927.5.peg.916"/>
<keyword evidence="1" id="KW-0812">Transmembrane</keyword>
<proteinExistence type="predicted"/>
<keyword evidence="1" id="KW-0472">Membrane</keyword>
<dbReference type="GeneID" id="92868684"/>
<sequence length="425" mass="44573">MSDDLGLPLRQKLPDDVRARLRTEVRQGLAKPRRTKHLWYAAAAAVVVLAAGAVVATQAIRPQPVAGPASGPPPSPHVPNRLTLDVQVATSSLDRCWAAVQAAGKEDRVPPRADWVPLFTEVFQADAVVAATAAGKPMFCETTETTVTLSDPGATPAYAPDTRTGLLLHSATGMVGGILAPDGDGLFLDSLTESGDNMSQTIYFSPVTRQFVGVTRSDPARTTLTIGRPMQPGAKTLPAAPPPLLSVVDRPVTTDRTSSAGRALGDCLAAAELEVIPDAAAYEPGPLLETDDYRVVLGRRGDRFVVCTTEPDYRRPGKTRVRAFPSGPPPEKPQAYPLLVDTLGHPQTGAPPGVARRPFAAVLPATAATAVVDFGSGASTEVHVVDGMVVVWAPANVKVLPETKVHVTARDAKGGVVYDGTVPLV</sequence>
<reference evidence="2 3" key="1">
    <citation type="journal article" date="2010" name="Cell Res.">
        <title>Complete genome sequence of the rifamycin SV-producing Amycolatopsis mediterranei U32 revealed its genetic characteristics in phylogeny and metabolism.</title>
        <authorList>
            <person name="Zhao W."/>
            <person name="Zhong Y."/>
            <person name="Yuan H."/>
            <person name="Wang J."/>
            <person name="Zheng H."/>
            <person name="Wang Y."/>
            <person name="Cen X."/>
            <person name="Xu F."/>
            <person name="Bai J."/>
            <person name="Han X."/>
            <person name="Lu G."/>
            <person name="Zhu Y."/>
            <person name="Shao Z."/>
            <person name="Yan H."/>
            <person name="Li C."/>
            <person name="Peng N."/>
            <person name="Zhang Z."/>
            <person name="Zhang Y."/>
            <person name="Lin W."/>
            <person name="Fan Y."/>
            <person name="Qin Z."/>
            <person name="Hu Y."/>
            <person name="Zhu B."/>
            <person name="Wang S."/>
            <person name="Ding X."/>
            <person name="Zhao G.P."/>
        </authorList>
    </citation>
    <scope>NUCLEOTIDE SEQUENCE [LARGE SCALE GENOMIC DNA]</scope>
    <source>
        <strain evidence="3">U-32</strain>
    </source>
</reference>
<dbReference type="OrthoDB" id="3557251at2"/>
<name>A0A0H3CVP1_AMYMU</name>
<dbReference type="EMBL" id="CP002000">
    <property type="protein sequence ID" value="ADJ42707.1"/>
    <property type="molecule type" value="Genomic_DNA"/>
</dbReference>
<accession>A0A0H3CVP1</accession>
<dbReference type="Proteomes" id="UP000000328">
    <property type="component" value="Chromosome"/>
</dbReference>
<evidence type="ECO:0000256" key="1">
    <source>
        <dbReference type="SAM" id="Phobius"/>
    </source>
</evidence>
<protein>
    <submittedName>
        <fullName evidence="2">Uncharacterized protein</fullName>
    </submittedName>
</protein>
<evidence type="ECO:0000313" key="2">
    <source>
        <dbReference type="EMBL" id="ADJ42707.1"/>
    </source>
</evidence>
<keyword evidence="1" id="KW-1133">Transmembrane helix</keyword>
<dbReference type="HOGENOM" id="CLU_645028_0_0_11"/>